<name>A0A0G1XL12_9BACT</name>
<dbReference type="Gene3D" id="3.40.50.620">
    <property type="entry name" value="HUPs"/>
    <property type="match status" value="1"/>
</dbReference>
<evidence type="ECO:0000256" key="1">
    <source>
        <dbReference type="ARBA" id="ARBA00022679"/>
    </source>
</evidence>
<dbReference type="CDD" id="cd02213">
    <property type="entry name" value="cupin_PMI_typeII_C"/>
    <property type="match status" value="1"/>
</dbReference>
<dbReference type="SUPFAM" id="SSF52374">
    <property type="entry name" value="Nucleotidylyl transferase"/>
    <property type="match status" value="1"/>
</dbReference>
<dbReference type="InterPro" id="IPR001538">
    <property type="entry name" value="Man6P_isomerase-2_C"/>
</dbReference>
<evidence type="ECO:0000256" key="2">
    <source>
        <dbReference type="ARBA" id="ARBA00022695"/>
    </source>
</evidence>
<dbReference type="AlphaFoldDB" id="A0A0G1XL12"/>
<keyword evidence="1 5" id="KW-0808">Transferase</keyword>
<feature type="domain" description="Cytidyltransferase-like" evidence="4">
    <location>
        <begin position="19"/>
        <end position="128"/>
    </location>
</feature>
<protein>
    <submittedName>
        <fullName evidence="5">Mannose-6-phosphate isomerase/mannose-1-phosphate guanylyl transferase</fullName>
    </submittedName>
</protein>
<dbReference type="InterPro" id="IPR050385">
    <property type="entry name" value="Archaeal_FAD_synthase"/>
</dbReference>
<evidence type="ECO:0000313" key="6">
    <source>
        <dbReference type="Proteomes" id="UP000034445"/>
    </source>
</evidence>
<gene>
    <name evidence="5" type="ORF">UY74_C0011G0003</name>
</gene>
<keyword evidence="2" id="KW-0548">Nucleotidyltransferase</keyword>
<dbReference type="EMBL" id="LCRF01000011">
    <property type="protein sequence ID" value="KKW31560.1"/>
    <property type="molecule type" value="Genomic_DNA"/>
</dbReference>
<dbReference type="InterPro" id="IPR004821">
    <property type="entry name" value="Cyt_trans-like"/>
</dbReference>
<dbReference type="GO" id="GO:0016779">
    <property type="term" value="F:nucleotidyltransferase activity"/>
    <property type="evidence" value="ECO:0007669"/>
    <property type="project" value="UniProtKB-KW"/>
</dbReference>
<dbReference type="InterPro" id="IPR011051">
    <property type="entry name" value="RmlC_Cupin_sf"/>
</dbReference>
<dbReference type="Gene3D" id="2.60.120.10">
    <property type="entry name" value="Jelly Rolls"/>
    <property type="match status" value="1"/>
</dbReference>
<dbReference type="SUPFAM" id="SSF51182">
    <property type="entry name" value="RmlC-like cupins"/>
    <property type="match status" value="1"/>
</dbReference>
<proteinExistence type="predicted"/>
<sequence>MKKGVEKVRNIAPKWVAVSGGFDPIHIGHVRMLKEAKALGDKLVVIINNDNWLRDKKGYVFMPQKERAELVGHFPFVDKVVLTDHKKHDPDRSVVRTLEKIKPDIFANGGDRKSTKDIPEAVLCKKLGIKMVFSVGRGGKVQSSSWMIRDVSRNFLRSVRPWGEFYGWDAGETWKLKTIYIKAGKRLSLQYHHHRSELWTLVAGDATATIEANGKHKRIPLIIGQIFAVPVHTVHRLESKRGGVVVEVALGDFDENDIVRIEDDHGRV</sequence>
<dbReference type="Proteomes" id="UP000034445">
    <property type="component" value="Unassembled WGS sequence"/>
</dbReference>
<organism evidence="5 6">
    <name type="scientific">Candidatus Kaiserbacteria bacterium GW2011_GWC2_52_8b</name>
    <dbReference type="NCBI Taxonomy" id="1618676"/>
    <lineage>
        <taxon>Bacteria</taxon>
        <taxon>Candidatus Kaiseribacteriota</taxon>
    </lineage>
</organism>
<evidence type="ECO:0000259" key="4">
    <source>
        <dbReference type="Pfam" id="PF01467"/>
    </source>
</evidence>
<feature type="domain" description="Mannose-6-phosphate isomerase type II C-terminal" evidence="3">
    <location>
        <begin position="155"/>
        <end position="263"/>
    </location>
</feature>
<dbReference type="PANTHER" id="PTHR43793:SF1">
    <property type="entry name" value="FAD SYNTHASE"/>
    <property type="match status" value="1"/>
</dbReference>
<dbReference type="GO" id="GO:0005976">
    <property type="term" value="P:polysaccharide metabolic process"/>
    <property type="evidence" value="ECO:0007669"/>
    <property type="project" value="InterPro"/>
</dbReference>
<dbReference type="Pfam" id="PF01050">
    <property type="entry name" value="MannoseP_isomer"/>
    <property type="match status" value="1"/>
</dbReference>
<dbReference type="PANTHER" id="PTHR43793">
    <property type="entry name" value="FAD SYNTHASE"/>
    <property type="match status" value="1"/>
</dbReference>
<comment type="caution">
    <text evidence="5">The sequence shown here is derived from an EMBL/GenBank/DDBJ whole genome shotgun (WGS) entry which is preliminary data.</text>
</comment>
<dbReference type="InterPro" id="IPR014729">
    <property type="entry name" value="Rossmann-like_a/b/a_fold"/>
</dbReference>
<reference evidence="5 6" key="1">
    <citation type="journal article" date="2015" name="Nature">
        <title>rRNA introns, odd ribosomes, and small enigmatic genomes across a large radiation of phyla.</title>
        <authorList>
            <person name="Brown C.T."/>
            <person name="Hug L.A."/>
            <person name="Thomas B.C."/>
            <person name="Sharon I."/>
            <person name="Castelle C.J."/>
            <person name="Singh A."/>
            <person name="Wilkins M.J."/>
            <person name="Williams K.H."/>
            <person name="Banfield J.F."/>
        </authorList>
    </citation>
    <scope>NUCLEOTIDE SEQUENCE [LARGE SCALE GENOMIC DNA]</scope>
</reference>
<evidence type="ECO:0000313" key="5">
    <source>
        <dbReference type="EMBL" id="KKW31560.1"/>
    </source>
</evidence>
<evidence type="ECO:0000259" key="3">
    <source>
        <dbReference type="Pfam" id="PF01050"/>
    </source>
</evidence>
<accession>A0A0G1XL12</accession>
<dbReference type="InterPro" id="IPR014710">
    <property type="entry name" value="RmlC-like_jellyroll"/>
</dbReference>
<keyword evidence="5" id="KW-0413">Isomerase</keyword>
<dbReference type="GO" id="GO:0016853">
    <property type="term" value="F:isomerase activity"/>
    <property type="evidence" value="ECO:0007669"/>
    <property type="project" value="UniProtKB-KW"/>
</dbReference>
<dbReference type="NCBIfam" id="TIGR00125">
    <property type="entry name" value="cyt_tran_rel"/>
    <property type="match status" value="1"/>
</dbReference>
<dbReference type="Pfam" id="PF01467">
    <property type="entry name" value="CTP_transf_like"/>
    <property type="match status" value="1"/>
</dbReference>